<dbReference type="GO" id="GO:0008033">
    <property type="term" value="P:tRNA processing"/>
    <property type="evidence" value="ECO:0007669"/>
    <property type="project" value="UniProtKB-KW"/>
</dbReference>
<dbReference type="PANTHER" id="PTHR21392">
    <property type="entry name" value="TRNA-URIDINE AMINOCARBOXYPROPYLTRANSFERASE 2"/>
    <property type="match status" value="1"/>
</dbReference>
<dbReference type="Proteomes" id="UP000235916">
    <property type="component" value="Unassembled WGS sequence"/>
</dbReference>
<feature type="domain" description="DTW" evidence="6">
    <location>
        <begin position="15"/>
        <end position="207"/>
    </location>
</feature>
<dbReference type="OrthoDB" id="268835at2"/>
<dbReference type="RefSeq" id="WP_102768577.1">
    <property type="nucleotide sequence ID" value="NZ_POSP01000003.1"/>
</dbReference>
<comment type="similarity">
    <text evidence="5">Belongs to the TDD superfamily. DTWD2 family.</text>
</comment>
<evidence type="ECO:0000256" key="1">
    <source>
        <dbReference type="ARBA" id="ARBA00012386"/>
    </source>
</evidence>
<dbReference type="GO" id="GO:0016432">
    <property type="term" value="F:tRNA-uridine aminocarboxypropyltransferase activity"/>
    <property type="evidence" value="ECO:0007669"/>
    <property type="project" value="UniProtKB-EC"/>
</dbReference>
<reference evidence="7 8" key="1">
    <citation type="submission" date="2018-01" db="EMBL/GenBank/DDBJ databases">
        <title>Draft genome sequence of Paucibacter aquatile CR182 isolated from freshwater of the Nakdong River.</title>
        <authorList>
            <person name="Choi A."/>
            <person name="Chung E.J."/>
        </authorList>
    </citation>
    <scope>NUCLEOTIDE SEQUENCE [LARGE SCALE GENOMIC DNA]</scope>
    <source>
        <strain evidence="7 8">CR182</strain>
    </source>
</reference>
<dbReference type="PANTHER" id="PTHR21392:SF0">
    <property type="entry name" value="TRNA-URIDINE AMINOCARBOXYPROPYLTRANSFERASE 2"/>
    <property type="match status" value="1"/>
</dbReference>
<keyword evidence="4" id="KW-0819">tRNA processing</keyword>
<dbReference type="SMART" id="SM01144">
    <property type="entry name" value="DTW"/>
    <property type="match status" value="1"/>
</dbReference>
<evidence type="ECO:0000313" key="7">
    <source>
        <dbReference type="EMBL" id="PND38658.1"/>
    </source>
</evidence>
<keyword evidence="2" id="KW-0808">Transferase</keyword>
<dbReference type="InterPro" id="IPR005636">
    <property type="entry name" value="DTW"/>
</dbReference>
<dbReference type="Pfam" id="PF03942">
    <property type="entry name" value="DTW"/>
    <property type="match status" value="1"/>
</dbReference>
<comment type="caution">
    <text evidence="7">The sequence shown here is derived from an EMBL/GenBank/DDBJ whole genome shotgun (WGS) entry which is preliminary data.</text>
</comment>
<sequence length="215" mass="24494">MPTDLSTEASPPPAGRPRCPRCELPTPSCLCHWAQAIDNPVELLLLQHPQEQQQAKGSARLLRLSLARCRLWVGEQFDPAALQAALHQDGRRALLLYPPTPGQTEPMFETPANDDRPLRLVVIDATWRKSRKMLWLNPALQTLPRLALQDPPPSRYADHRKAERAEQRSTLEAAVLALQTLETQAERYEPLLQAFSAWLNERQERVQPRPSMRLR</sequence>
<evidence type="ECO:0000313" key="8">
    <source>
        <dbReference type="Proteomes" id="UP000235916"/>
    </source>
</evidence>
<evidence type="ECO:0000256" key="4">
    <source>
        <dbReference type="ARBA" id="ARBA00022694"/>
    </source>
</evidence>
<dbReference type="InterPro" id="IPR039262">
    <property type="entry name" value="DTWD2/TAPT"/>
</dbReference>
<evidence type="ECO:0000256" key="3">
    <source>
        <dbReference type="ARBA" id="ARBA00022691"/>
    </source>
</evidence>
<dbReference type="AlphaFoldDB" id="A0A2N8KYX8"/>
<evidence type="ECO:0000256" key="2">
    <source>
        <dbReference type="ARBA" id="ARBA00022679"/>
    </source>
</evidence>
<gene>
    <name evidence="7" type="ORF">C1O66_14745</name>
</gene>
<organism evidence="7 8">
    <name type="scientific">Kinneretia aquatilis</name>
    <dbReference type="NCBI Taxonomy" id="2070761"/>
    <lineage>
        <taxon>Bacteria</taxon>
        <taxon>Pseudomonadati</taxon>
        <taxon>Pseudomonadota</taxon>
        <taxon>Betaproteobacteria</taxon>
        <taxon>Burkholderiales</taxon>
        <taxon>Sphaerotilaceae</taxon>
        <taxon>Roseateles</taxon>
    </lineage>
</organism>
<evidence type="ECO:0000256" key="5">
    <source>
        <dbReference type="ARBA" id="ARBA00034489"/>
    </source>
</evidence>
<name>A0A2N8KYX8_9BURK</name>
<dbReference type="EMBL" id="POSP01000003">
    <property type="protein sequence ID" value="PND38658.1"/>
    <property type="molecule type" value="Genomic_DNA"/>
</dbReference>
<dbReference type="EC" id="2.5.1.25" evidence="1"/>
<keyword evidence="8" id="KW-1185">Reference proteome</keyword>
<protein>
    <recommendedName>
        <fullName evidence="1">tRNA-uridine aminocarboxypropyltransferase</fullName>
        <ecNumber evidence="1">2.5.1.25</ecNumber>
    </recommendedName>
</protein>
<accession>A0A2N8KYX8</accession>
<evidence type="ECO:0000259" key="6">
    <source>
        <dbReference type="SMART" id="SM01144"/>
    </source>
</evidence>
<proteinExistence type="inferred from homology"/>
<keyword evidence="3" id="KW-0949">S-adenosyl-L-methionine</keyword>